<dbReference type="AlphaFoldDB" id="A0A9P0DWH6"/>
<dbReference type="InterPro" id="IPR055251">
    <property type="entry name" value="SOS1_NGEF_PH"/>
</dbReference>
<reference evidence="3" key="1">
    <citation type="submission" date="2022-01" db="EMBL/GenBank/DDBJ databases">
        <authorList>
            <person name="King R."/>
        </authorList>
    </citation>
    <scope>NUCLEOTIDE SEQUENCE</scope>
</reference>
<sequence length="187" mass="21899">MEEPELSRKSTTRSSVKKLKRPTSIFHRKNSDPSATISYPTNFEKKELTAGDLSPHVSIKECPFDVTGYGNLILRNKFKLKTPVKKKNVMAFMFERIIILTIEEEANSYYYLACIKIKDLSLPPSTKKTVLILIDFNKNRVANRHVEYKLKTKDEETVRLWKEAIQKLLWNDLYEARDKCLKNLENR</sequence>
<dbReference type="OrthoDB" id="6152532at2759"/>
<organism evidence="3 4">
    <name type="scientific">Phaedon cochleariae</name>
    <name type="common">Mustard beetle</name>
    <dbReference type="NCBI Taxonomy" id="80249"/>
    <lineage>
        <taxon>Eukaryota</taxon>
        <taxon>Metazoa</taxon>
        <taxon>Ecdysozoa</taxon>
        <taxon>Arthropoda</taxon>
        <taxon>Hexapoda</taxon>
        <taxon>Insecta</taxon>
        <taxon>Pterygota</taxon>
        <taxon>Neoptera</taxon>
        <taxon>Endopterygota</taxon>
        <taxon>Coleoptera</taxon>
        <taxon>Polyphaga</taxon>
        <taxon>Cucujiformia</taxon>
        <taxon>Chrysomeloidea</taxon>
        <taxon>Chrysomelidae</taxon>
        <taxon>Chrysomelinae</taxon>
        <taxon>Chrysomelini</taxon>
        <taxon>Phaedon</taxon>
    </lineage>
</organism>
<accession>A0A9P0DWH6</accession>
<reference evidence="3" key="2">
    <citation type="submission" date="2022-10" db="EMBL/GenBank/DDBJ databases">
        <authorList>
            <consortium name="ENA_rothamsted_submissions"/>
            <consortium name="culmorum"/>
            <person name="King R."/>
        </authorList>
    </citation>
    <scope>NUCLEOTIDE SEQUENCE</scope>
</reference>
<evidence type="ECO:0000313" key="4">
    <source>
        <dbReference type="Proteomes" id="UP001153737"/>
    </source>
</evidence>
<feature type="region of interest" description="Disordered" evidence="1">
    <location>
        <begin position="1"/>
        <end position="33"/>
    </location>
</feature>
<proteinExistence type="predicted"/>
<feature type="domain" description="SOS1/NGEF-like PH" evidence="2">
    <location>
        <begin position="67"/>
        <end position="167"/>
    </location>
</feature>
<evidence type="ECO:0000256" key="1">
    <source>
        <dbReference type="SAM" id="MobiDB-lite"/>
    </source>
</evidence>
<gene>
    <name evidence="3" type="ORF">PHAECO_LOCUS11092</name>
</gene>
<protein>
    <recommendedName>
        <fullName evidence="2">SOS1/NGEF-like PH domain-containing protein</fullName>
    </recommendedName>
</protein>
<dbReference type="Gene3D" id="2.30.29.30">
    <property type="entry name" value="Pleckstrin-homology domain (PH domain)/Phosphotyrosine-binding domain (PTB)"/>
    <property type="match status" value="1"/>
</dbReference>
<dbReference type="SUPFAM" id="SSF50729">
    <property type="entry name" value="PH domain-like"/>
    <property type="match status" value="1"/>
</dbReference>
<dbReference type="Proteomes" id="UP001153737">
    <property type="component" value="Chromosome 7"/>
</dbReference>
<keyword evidence="4" id="KW-1185">Reference proteome</keyword>
<name>A0A9P0DWH6_PHACE</name>
<dbReference type="InterPro" id="IPR011993">
    <property type="entry name" value="PH-like_dom_sf"/>
</dbReference>
<dbReference type="EMBL" id="OU896713">
    <property type="protein sequence ID" value="CAH1175960.1"/>
    <property type="molecule type" value="Genomic_DNA"/>
</dbReference>
<dbReference type="Pfam" id="PF22697">
    <property type="entry name" value="SOS1_NGEF_PH"/>
    <property type="match status" value="1"/>
</dbReference>
<evidence type="ECO:0000259" key="2">
    <source>
        <dbReference type="Pfam" id="PF22697"/>
    </source>
</evidence>
<evidence type="ECO:0000313" key="3">
    <source>
        <dbReference type="EMBL" id="CAH1175960.1"/>
    </source>
</evidence>